<keyword evidence="1" id="KW-0812">Transmembrane</keyword>
<dbReference type="Proteomes" id="UP000023152">
    <property type="component" value="Unassembled WGS sequence"/>
</dbReference>
<feature type="transmembrane region" description="Helical" evidence="1">
    <location>
        <begin position="57"/>
        <end position="75"/>
    </location>
</feature>
<keyword evidence="3" id="KW-1185">Reference proteome</keyword>
<comment type="caution">
    <text evidence="2">The sequence shown here is derived from an EMBL/GenBank/DDBJ whole genome shotgun (WGS) entry which is preliminary data.</text>
</comment>
<keyword evidence="1" id="KW-0472">Membrane</keyword>
<evidence type="ECO:0000256" key="1">
    <source>
        <dbReference type="SAM" id="Phobius"/>
    </source>
</evidence>
<feature type="non-terminal residue" evidence="2">
    <location>
        <position position="1"/>
    </location>
</feature>
<gene>
    <name evidence="2" type="ORF">RFI_29432</name>
</gene>
<evidence type="ECO:0000313" key="3">
    <source>
        <dbReference type="Proteomes" id="UP000023152"/>
    </source>
</evidence>
<keyword evidence="1" id="KW-1133">Transmembrane helix</keyword>
<dbReference type="PANTHER" id="PTHR47457">
    <property type="entry name" value="OS05G0345500 PROTEIN"/>
    <property type="match status" value="1"/>
</dbReference>
<reference evidence="2 3" key="1">
    <citation type="journal article" date="2013" name="Curr. Biol.">
        <title>The Genome of the Foraminiferan Reticulomyxa filosa.</title>
        <authorList>
            <person name="Glockner G."/>
            <person name="Hulsmann N."/>
            <person name="Schleicher M."/>
            <person name="Noegel A.A."/>
            <person name="Eichinger L."/>
            <person name="Gallinger C."/>
            <person name="Pawlowski J."/>
            <person name="Sierra R."/>
            <person name="Euteneuer U."/>
            <person name="Pillet L."/>
            <person name="Moustafa A."/>
            <person name="Platzer M."/>
            <person name="Groth M."/>
            <person name="Szafranski K."/>
            <person name="Schliwa M."/>
        </authorList>
    </citation>
    <scope>NUCLEOTIDE SEQUENCE [LARGE SCALE GENOMIC DNA]</scope>
</reference>
<dbReference type="EMBL" id="ASPP01025512">
    <property type="protein sequence ID" value="ETO07959.1"/>
    <property type="molecule type" value="Genomic_DNA"/>
</dbReference>
<sequence>GSNNSQSFFCVRNHVNNCDLNGKGCTYTWKISCDEKYLMFRVRKMDFNYNRHYVNFYFFYFCFCYRVDAFWNFFFKKMFDFLAISEFGIYSELQEPVLQQISKCFCFFNCVEMHTGNHTKGLLLFVYSHDFDTNDACHWLGTNKGLDTWQNPALRGHTRVLYSSLTADSKHAHCVVGCELVRCVTDQKKLSWFVIDFKNIKIIPTHYSLKFRHFYLLCCITECLRNWKFEASDDNTDGVNGQWVTMITHNNDKSLNRKGAAHTWTIRYHVVMLYFLDTNGGERQCTNPVDLRLFNVDALSLMIDSAPLSALCGRALHVDDKALLKAGMTHKWHIETSHYFSRFRIFMLGRNSNIN</sequence>
<name>X6M266_RETFI</name>
<accession>X6M266</accession>
<proteinExistence type="predicted"/>
<dbReference type="PANTHER" id="PTHR47457:SF1">
    <property type="entry name" value="BTB DOMAIN-CONTAINING PROTEIN-RELATED"/>
    <property type="match status" value="1"/>
</dbReference>
<dbReference type="OrthoDB" id="412600at2759"/>
<protein>
    <submittedName>
        <fullName evidence="2">Uncharacterized protein</fullName>
    </submittedName>
</protein>
<organism evidence="2 3">
    <name type="scientific">Reticulomyxa filosa</name>
    <dbReference type="NCBI Taxonomy" id="46433"/>
    <lineage>
        <taxon>Eukaryota</taxon>
        <taxon>Sar</taxon>
        <taxon>Rhizaria</taxon>
        <taxon>Retaria</taxon>
        <taxon>Foraminifera</taxon>
        <taxon>Monothalamids</taxon>
        <taxon>Reticulomyxidae</taxon>
        <taxon>Reticulomyxa</taxon>
    </lineage>
</organism>
<evidence type="ECO:0000313" key="2">
    <source>
        <dbReference type="EMBL" id="ETO07959.1"/>
    </source>
</evidence>
<dbReference type="AlphaFoldDB" id="X6M266"/>